<dbReference type="Proteomes" id="UP001165190">
    <property type="component" value="Unassembled WGS sequence"/>
</dbReference>
<dbReference type="AlphaFoldDB" id="A0A9W7MSW5"/>
<comment type="caution">
    <text evidence="1">The sequence shown here is derived from an EMBL/GenBank/DDBJ whole genome shotgun (WGS) entry which is preliminary data.</text>
</comment>
<dbReference type="OrthoDB" id="1423537at2759"/>
<keyword evidence="2" id="KW-1185">Reference proteome</keyword>
<proteinExistence type="predicted"/>
<accession>A0A9W7MSW5</accession>
<evidence type="ECO:0008006" key="3">
    <source>
        <dbReference type="Google" id="ProtNLM"/>
    </source>
</evidence>
<organism evidence="1 2">
    <name type="scientific">Hibiscus trionum</name>
    <name type="common">Flower of an hour</name>
    <dbReference type="NCBI Taxonomy" id="183268"/>
    <lineage>
        <taxon>Eukaryota</taxon>
        <taxon>Viridiplantae</taxon>
        <taxon>Streptophyta</taxon>
        <taxon>Embryophyta</taxon>
        <taxon>Tracheophyta</taxon>
        <taxon>Spermatophyta</taxon>
        <taxon>Magnoliopsida</taxon>
        <taxon>eudicotyledons</taxon>
        <taxon>Gunneridae</taxon>
        <taxon>Pentapetalae</taxon>
        <taxon>rosids</taxon>
        <taxon>malvids</taxon>
        <taxon>Malvales</taxon>
        <taxon>Malvaceae</taxon>
        <taxon>Malvoideae</taxon>
        <taxon>Hibiscus</taxon>
    </lineage>
</organism>
<protein>
    <recommendedName>
        <fullName evidence="3">SWIM-type domain-containing protein</fullName>
    </recommendedName>
</protein>
<sequence>MSRNDDSFRVSEKPQPIQVFDPTSYRVNLQNRYYDCGKFQALKTPCEHVIVVCSTAMIDFKNYIDLVYYEMEFPPIDSETEWEKTGCPKSTRIQNVMDDMHHRERKPNGQPKLCGNCKLLGHRMPKCPSRK</sequence>
<evidence type="ECO:0000313" key="2">
    <source>
        <dbReference type="Proteomes" id="UP001165190"/>
    </source>
</evidence>
<dbReference type="EMBL" id="BSYR01000049">
    <property type="protein sequence ID" value="GMJ08021.1"/>
    <property type="molecule type" value="Genomic_DNA"/>
</dbReference>
<evidence type="ECO:0000313" key="1">
    <source>
        <dbReference type="EMBL" id="GMJ08021.1"/>
    </source>
</evidence>
<gene>
    <name evidence="1" type="ORF">HRI_004471300</name>
</gene>
<name>A0A9W7MSW5_HIBTR</name>
<reference evidence="1" key="1">
    <citation type="submission" date="2023-05" db="EMBL/GenBank/DDBJ databases">
        <title>Genome and transcriptome analyses reveal genes involved in the formation of fine ridges on petal epidermal cells in Hibiscus trionum.</title>
        <authorList>
            <person name="Koshimizu S."/>
            <person name="Masuda S."/>
            <person name="Ishii T."/>
            <person name="Shirasu K."/>
            <person name="Hoshino A."/>
            <person name="Arita M."/>
        </authorList>
    </citation>
    <scope>NUCLEOTIDE SEQUENCE</scope>
    <source>
        <strain evidence="1">Hamamatsu line</strain>
    </source>
</reference>